<dbReference type="OrthoDB" id="3236044at2"/>
<dbReference type="EMBL" id="WBSO01000006">
    <property type="protein sequence ID" value="KAB8298362.1"/>
    <property type="molecule type" value="Genomic_DNA"/>
</dbReference>
<evidence type="ECO:0000313" key="2">
    <source>
        <dbReference type="Proteomes" id="UP000440041"/>
    </source>
</evidence>
<reference evidence="1 2" key="1">
    <citation type="submission" date="2019-09" db="EMBL/GenBank/DDBJ databases">
        <title>Characterization of the phylogenetic diversity of two novel species belonging to the genus Bifidobacterium: Bifidobacterium cebidarum sp. nov. and Bifidobacterium leontopitheci sp. nov.</title>
        <authorList>
            <person name="Lugli G.A."/>
            <person name="Duranti S."/>
            <person name="Milani C."/>
            <person name="Turroni F."/>
            <person name="Ventura M."/>
        </authorList>
    </citation>
    <scope>NUCLEOTIDE SEQUENCE [LARGE SCALE GENOMIC DNA]</scope>
    <source>
        <strain evidence="1 2">DSM 100238</strain>
    </source>
</reference>
<dbReference type="Proteomes" id="UP000440041">
    <property type="component" value="Unassembled WGS sequence"/>
</dbReference>
<name>A0A6A2VXP3_9BIFI</name>
<keyword evidence="2" id="KW-1185">Reference proteome</keyword>
<accession>A0A6A2VXP3</accession>
<gene>
    <name evidence="1" type="ORF">DSM100238_1049</name>
</gene>
<comment type="caution">
    <text evidence="1">The sequence shown here is derived from an EMBL/GenBank/DDBJ whole genome shotgun (WGS) entry which is preliminary data.</text>
</comment>
<protein>
    <submittedName>
        <fullName evidence="1">Uncharacterized protein</fullName>
    </submittedName>
</protein>
<dbReference type="AlphaFoldDB" id="A0A6A2VXP3"/>
<organism evidence="1 2">
    <name type="scientific">Bifidobacterium apri</name>
    <dbReference type="NCBI Taxonomy" id="1769423"/>
    <lineage>
        <taxon>Bacteria</taxon>
        <taxon>Bacillati</taxon>
        <taxon>Actinomycetota</taxon>
        <taxon>Actinomycetes</taxon>
        <taxon>Bifidobacteriales</taxon>
        <taxon>Bifidobacteriaceae</taxon>
        <taxon>Bifidobacterium</taxon>
    </lineage>
</organism>
<evidence type="ECO:0000313" key="1">
    <source>
        <dbReference type="EMBL" id="KAB8298362.1"/>
    </source>
</evidence>
<proteinExistence type="predicted"/>
<sequence>MKAGHITNYWPASADQTARAYGYQPVSACEEAIAAGTAGPSHSGERGLVDYGIVEVQNSDEIVSVNDKHVLTETRELMLLEDAIFISPNLHLWKSDESIVQGADDPVDGICGLEINPGNTEIIPYSAIQSLREDEHSRHLIIDDGTQHAITLAPKPGLLNLASRTKRRHQRAEELTKLINQHR</sequence>
<dbReference type="RefSeq" id="WP_152355642.1">
    <property type="nucleotide sequence ID" value="NZ_JBHLXF010000019.1"/>
</dbReference>